<feature type="region of interest" description="Disordered" evidence="1">
    <location>
        <begin position="1"/>
        <end position="35"/>
    </location>
</feature>
<dbReference type="InterPro" id="IPR000210">
    <property type="entry name" value="BTB/POZ_dom"/>
</dbReference>
<evidence type="ECO:0000313" key="4">
    <source>
        <dbReference type="Proteomes" id="UP000256964"/>
    </source>
</evidence>
<name>A0A371D936_9APHY</name>
<accession>A0A371D936</accession>
<reference evidence="3 4" key="1">
    <citation type="journal article" date="2018" name="Biotechnol. Biofuels">
        <title>Integrative visual omics of the white-rot fungus Polyporus brumalis exposes the biotechnological potential of its oxidative enzymes for delignifying raw plant biomass.</title>
        <authorList>
            <person name="Miyauchi S."/>
            <person name="Rancon A."/>
            <person name="Drula E."/>
            <person name="Hage H."/>
            <person name="Chaduli D."/>
            <person name="Favel A."/>
            <person name="Grisel S."/>
            <person name="Henrissat B."/>
            <person name="Herpoel-Gimbert I."/>
            <person name="Ruiz-Duenas F.J."/>
            <person name="Chevret D."/>
            <person name="Hainaut M."/>
            <person name="Lin J."/>
            <person name="Wang M."/>
            <person name="Pangilinan J."/>
            <person name="Lipzen A."/>
            <person name="Lesage-Meessen L."/>
            <person name="Navarro D."/>
            <person name="Riley R."/>
            <person name="Grigoriev I.V."/>
            <person name="Zhou S."/>
            <person name="Raouche S."/>
            <person name="Rosso M.N."/>
        </authorList>
    </citation>
    <scope>NUCLEOTIDE SEQUENCE [LARGE SCALE GENOMIC DNA]</scope>
    <source>
        <strain evidence="3 4">BRFM 1820</strain>
    </source>
</reference>
<protein>
    <recommendedName>
        <fullName evidence="2">BTB domain-containing protein</fullName>
    </recommendedName>
</protein>
<dbReference type="EMBL" id="KZ857408">
    <property type="protein sequence ID" value="RDX49030.1"/>
    <property type="molecule type" value="Genomic_DNA"/>
</dbReference>
<dbReference type="STRING" id="139420.A0A371D936"/>
<dbReference type="Proteomes" id="UP000256964">
    <property type="component" value="Unassembled WGS sequence"/>
</dbReference>
<gene>
    <name evidence="3" type="ORF">OH76DRAFT_1382842</name>
</gene>
<organism evidence="3 4">
    <name type="scientific">Lentinus brumalis</name>
    <dbReference type="NCBI Taxonomy" id="2498619"/>
    <lineage>
        <taxon>Eukaryota</taxon>
        <taxon>Fungi</taxon>
        <taxon>Dikarya</taxon>
        <taxon>Basidiomycota</taxon>
        <taxon>Agaricomycotina</taxon>
        <taxon>Agaricomycetes</taxon>
        <taxon>Polyporales</taxon>
        <taxon>Polyporaceae</taxon>
        <taxon>Lentinus</taxon>
    </lineage>
</organism>
<dbReference type="InterPro" id="IPR011333">
    <property type="entry name" value="SKP1/BTB/POZ_sf"/>
</dbReference>
<dbReference type="OrthoDB" id="3036049at2759"/>
<proteinExistence type="predicted"/>
<evidence type="ECO:0000313" key="3">
    <source>
        <dbReference type="EMBL" id="RDX49030.1"/>
    </source>
</evidence>
<keyword evidence="4" id="KW-1185">Reference proteome</keyword>
<evidence type="ECO:0000256" key="1">
    <source>
        <dbReference type="SAM" id="MobiDB-lite"/>
    </source>
</evidence>
<dbReference type="AlphaFoldDB" id="A0A371D936"/>
<dbReference type="SMART" id="SM00225">
    <property type="entry name" value="BTB"/>
    <property type="match status" value="1"/>
</dbReference>
<sequence length="346" mass="39038">MSTTSAIGIGKRGRESPDLASAKKTRIENAPSQSQRDEEFWFEDGSIILVARDVEFRVYMRVLADHSTVFADMFSLPQPASVTSNPTCDIPTVHLEDSPEDLRHILRALLPRQGAIFVQGVEAQYPTFNELFAYARLGHKYQIDALLDQSLSYFKRCFSMDFDAWERYVPREWGDEAEAFAIGVVNIARLTRCDAILPAALAACSSLEGEQLVAGFEREDGTRERLSEDDLKLCITGKQRLALAMSGAVIKAFALYKISGCDSVGSCRRVVHWILEDHADDPGYFPMNLPFGDWDCYIQDCGGDERLCEYCLETLGDRFRAEQRTLWADLPDIFDISVEGWRKEKS</sequence>
<dbReference type="Gene3D" id="3.30.710.10">
    <property type="entry name" value="Potassium Channel Kv1.1, Chain A"/>
    <property type="match status" value="1"/>
</dbReference>
<evidence type="ECO:0000259" key="2">
    <source>
        <dbReference type="SMART" id="SM00225"/>
    </source>
</evidence>
<feature type="domain" description="BTB" evidence="2">
    <location>
        <begin position="45"/>
        <end position="158"/>
    </location>
</feature>